<comment type="miscellaneous">
    <text evidence="1">All late proteins expressed from the major late promoter are produced by alternative splicing and alternative polyadenylation of the same gene giving rise to non-overlapping ORFs. A leader sequence is present in the N-terminus of all these mRNAs and is recognized by the viral shutoff protein to provide expression although conventional translation via ribosome scanning from the cap has been shut off in the host cell.</text>
</comment>
<feature type="site" description="Cleavage; by viral protease" evidence="1">
    <location>
        <begin position="115"/>
        <end position="116"/>
    </location>
</feature>
<evidence type="ECO:0000313" key="2">
    <source>
        <dbReference type="EMBL" id="QEJ80780.1"/>
    </source>
</evidence>
<name>A0AAF1DB85_9ADEN</name>
<comment type="subcellular location">
    <molecule>Pre-hexon-linking protein VIII</molecule>
    <subcellularLocation>
        <location evidence="1">Host nucleus</location>
    </subcellularLocation>
</comment>
<keyword evidence="1" id="KW-0426">Late protein</keyword>
<comment type="similarity">
    <text evidence="1">Belongs to the adenoviridae hexon-linking protein family.</text>
</comment>
<comment type="PTM">
    <text evidence="1">Cleaved by the viral protease during virion maturation. May cause the middle segment to be shed from the capsid.</text>
</comment>
<keyword evidence="1" id="KW-0167">Capsid protein</keyword>
<comment type="subcellular location">
    <molecule>Hexon-linking protein-N</molecule>
    <subcellularLocation>
        <location evidence="1">Virion</location>
    </subcellularLocation>
    <text evidence="1">Located on the inner side of the capsid shell. Present in 120 copies per virion.</text>
</comment>
<comment type="function">
    <text evidence="1">Hexon-linking protein-N: Structural component of the virion that acts as a cement protein on the capsid interior and which glue the peripentonal hexons and group-of-nine hexons together.</text>
</comment>
<dbReference type="GO" id="GO:0042025">
    <property type="term" value="C:host cell nucleus"/>
    <property type="evidence" value="ECO:0007669"/>
    <property type="project" value="UniProtKB-SubCell"/>
</dbReference>
<dbReference type="Pfam" id="PF01310">
    <property type="entry name" value="Adeno_PVIII"/>
    <property type="match status" value="1"/>
</dbReference>
<reference evidence="2" key="2">
    <citation type="submission" date="2019-07" db="EMBL/GenBank/DDBJ databases">
        <authorList>
            <person name="Duarte M.A."/>
            <person name="Silva J.M.F."/>
            <person name="Brito C.R."/>
            <person name="Teixeira D.S."/>
            <person name="Melo F.L."/>
            <person name="Ribeiro B.M."/>
            <person name="Nagata T."/>
            <person name="Campos F.S."/>
        </authorList>
    </citation>
    <scope>NUCLEOTIDE SEQUENCE</scope>
    <source>
        <strain evidence="2">BR_DF2</strain>
    </source>
</reference>
<keyword evidence="3" id="KW-1185">Reference proteome</keyword>
<dbReference type="Proteomes" id="UP000830145">
    <property type="component" value="Segment"/>
</dbReference>
<dbReference type="GO" id="GO:0031423">
    <property type="term" value="F:hexon binding"/>
    <property type="evidence" value="ECO:0007669"/>
    <property type="project" value="InterPro"/>
</dbReference>
<feature type="peptide" id="PRO_5041757576" description="Hexon-linking protein-N" evidence="1">
    <location>
        <begin position="1"/>
        <end position="115"/>
    </location>
</feature>
<comment type="subcellular location">
    <molecule>Hexon-linking protein-C</molecule>
    <subcellularLocation>
        <location evidence="1">Virion</location>
    </subcellularLocation>
    <text evidence="1">Located on the inner side of the capsid shell. Present in 120 copies per virion.</text>
</comment>
<evidence type="ECO:0000256" key="1">
    <source>
        <dbReference type="HAMAP-Rule" id="MF_04049"/>
    </source>
</evidence>
<dbReference type="HAMAP" id="MF_04049">
    <property type="entry name" value="ADV_CAP8"/>
    <property type="match status" value="1"/>
</dbReference>
<dbReference type="GO" id="GO:0019028">
    <property type="term" value="C:viral capsid"/>
    <property type="evidence" value="ECO:0007669"/>
    <property type="project" value="UniProtKB-UniRule"/>
</dbReference>
<feature type="peptide" id="PRO_5041757575" description="Hexon-linking protein-C" evidence="1">
    <location>
        <begin position="161"/>
        <end position="238"/>
    </location>
</feature>
<dbReference type="EMBL" id="MN153802">
    <property type="protein sequence ID" value="QEJ80780.1"/>
    <property type="molecule type" value="Genomic_DNA"/>
</dbReference>
<evidence type="ECO:0000313" key="3">
    <source>
        <dbReference type="Proteomes" id="UP000830145"/>
    </source>
</evidence>
<comment type="induction">
    <text evidence="1">Expressed in the late phase of the viral replicative cycle.</text>
</comment>
<keyword evidence="1" id="KW-1048">Host nucleus</keyword>
<accession>A0AAF1DB85</accession>
<sequence>MNLTNVTPTEYVWKYNPLSGIPAGAQQNYGATINWVLPGGRFMARVAEDIRSRTLSPMTTSAITARFEAESDQQPFAGPRESSYIAATVIDSGFPRSGLYPLDPSGMQRVQLSGGRTEGRVQMSGGLTEGQEQLSGGFRAPQRVVCAPPRWCGASMTGNGLRDRAEMTSDAFKYFLRTEGPSKVVDEPGVFTQRQFMTKFVPAVVPRPFDSGEPGSFPAYYSPIYKGRTAFEDQFYDW</sequence>
<comment type="function">
    <text evidence="1">Hexon-linking protein-C: Structural component of the virion that acts as a cement protein on the capsid interior and which glue the peripentonal hexons and group-of-nine hexons together.</text>
</comment>
<proteinExistence type="evidence at transcript level"/>
<reference evidence="2" key="1">
    <citation type="journal article" date="2019" name="Viruses">
        <title>Faecal Virome Analysis of Wild Animals from Brazil.</title>
        <authorList>
            <person name="Duarte M.A."/>
            <person name="Silva J.M.F."/>
            <person name="Brito C.R."/>
            <person name="Teixeira D.S."/>
            <person name="Melo F.L."/>
            <person name="Ribeiro B.M."/>
            <person name="Nagata T."/>
            <person name="Campos F.S."/>
        </authorList>
    </citation>
    <scope>NUCLEOTIDE SEQUENCE</scope>
    <source>
        <strain evidence="2">BR_DF2</strain>
    </source>
</reference>
<keyword evidence="1" id="KW-0597">Phosphoprotein</keyword>
<organism evidence="2 3">
    <name type="scientific">Southern Psittacara leucophthalmus aviadenovirus</name>
    <dbReference type="NCBI Taxonomy" id="2604330"/>
    <lineage>
        <taxon>Viruses</taxon>
        <taxon>Varidnaviria</taxon>
        <taxon>Bamfordvirae</taxon>
        <taxon>Preplasmiviricota</taxon>
        <taxon>Polisuviricotina</taxon>
        <taxon>Pharingeaviricetes</taxon>
        <taxon>Rowavirales</taxon>
        <taxon>Adenoviridae</taxon>
        <taxon>Aviadenovirus</taxon>
        <taxon>Aviadenovirus leucophthalmi</taxon>
    </lineage>
</organism>
<comment type="caution">
    <text evidence="1">Lacks conserved residue(s) required for the propagation of feature annotation.</text>
</comment>
<protein>
    <recommendedName>
        <fullName evidence="1">Pre-hexon-linking protein VIII</fullName>
    </recommendedName>
    <alternativeName>
        <fullName evidence="1">Pre-protein VIII</fullName>
        <shortName evidence="1">pVIII</shortName>
    </alternativeName>
    <component>
        <recommendedName>
            <fullName evidence="1">Hexon-linking protein-N</fullName>
        </recommendedName>
        <alternativeName>
            <fullName evidence="1">12.1 kDa protein VIII</fullName>
        </alternativeName>
        <alternativeName>
            <fullName evidence="1">Protein VIII-N</fullName>
        </alternativeName>
    </component>
    <component>
        <recommendedName>
            <fullName evidence="1">Hexon-linking protein-C</fullName>
        </recommendedName>
        <alternativeName>
            <fullName evidence="1">7.6 kDa protein VIII</fullName>
        </alternativeName>
        <alternativeName>
            <fullName evidence="1">Protein VIII-C</fullName>
        </alternativeName>
    </component>
</protein>
<dbReference type="InterPro" id="IPR000646">
    <property type="entry name" value="Adeno_PVIII"/>
</dbReference>
<gene>
    <name evidence="1" type="primary">L4</name>
    <name evidence="2" type="ORF">SPLgp20</name>
</gene>
<feature type="site" description="Cleavage; by viral protease" evidence="1">
    <location>
        <begin position="160"/>
        <end position="161"/>
    </location>
</feature>
<feature type="chain" id="PRO_5041757574" description="Pre-hexon-linking protein VIII" evidence="1">
    <location>
        <begin position="1"/>
        <end position="238"/>
    </location>
</feature>
<comment type="subunit">
    <text evidence="1">Interacts with the peripentonal hexons as well as the hexons in the facets. Part of a complex composed of the core-capsid bridging protein, the endosome lysis protein VI and the hexon-linking protein VIII; these interactions bridge the virus core to the capsid.</text>
</comment>
<keyword evidence="1" id="KW-0946">Virion</keyword>